<dbReference type="InterPro" id="IPR036390">
    <property type="entry name" value="WH_DNA-bd_sf"/>
</dbReference>
<dbReference type="Gene3D" id="1.10.10.10">
    <property type="entry name" value="Winged helix-like DNA-binding domain superfamily/Winged helix DNA-binding domain"/>
    <property type="match status" value="1"/>
</dbReference>
<accession>A0A7K1VA79</accession>
<dbReference type="InterPro" id="IPR026881">
    <property type="entry name" value="WYL_dom"/>
</dbReference>
<proteinExistence type="predicted"/>
<evidence type="ECO:0000259" key="1">
    <source>
        <dbReference type="Pfam" id="PF08279"/>
    </source>
</evidence>
<evidence type="ECO:0000313" key="4">
    <source>
        <dbReference type="Proteomes" id="UP000466794"/>
    </source>
</evidence>
<dbReference type="PANTHER" id="PTHR34580">
    <property type="match status" value="1"/>
</dbReference>
<comment type="caution">
    <text evidence="3">The sequence shown here is derived from an EMBL/GenBank/DDBJ whole genome shotgun (WGS) entry which is preliminary data.</text>
</comment>
<protein>
    <submittedName>
        <fullName evidence="3">WYL domain-containing protein</fullName>
    </submittedName>
</protein>
<dbReference type="Proteomes" id="UP000466794">
    <property type="component" value="Unassembled WGS sequence"/>
</dbReference>
<organism evidence="3 4">
    <name type="scientific">Nocardia terrae</name>
    <dbReference type="NCBI Taxonomy" id="2675851"/>
    <lineage>
        <taxon>Bacteria</taxon>
        <taxon>Bacillati</taxon>
        <taxon>Actinomycetota</taxon>
        <taxon>Actinomycetes</taxon>
        <taxon>Mycobacteriales</taxon>
        <taxon>Nocardiaceae</taxon>
        <taxon>Nocardia</taxon>
    </lineage>
</organism>
<keyword evidence="4" id="KW-1185">Reference proteome</keyword>
<dbReference type="RefSeq" id="WP_198347831.1">
    <property type="nucleotide sequence ID" value="NZ_WRPP01000014.1"/>
</dbReference>
<dbReference type="PANTHER" id="PTHR34580:SF3">
    <property type="entry name" value="PROTEIN PAFB"/>
    <property type="match status" value="1"/>
</dbReference>
<reference evidence="3 4" key="1">
    <citation type="submission" date="2019-12" db="EMBL/GenBank/DDBJ databases">
        <title>Nocardia sp. nov. ET3-3 isolated from soil.</title>
        <authorList>
            <person name="Kanchanasin P."/>
            <person name="Tanasupawat S."/>
            <person name="Yuki M."/>
            <person name="Kudo T."/>
        </authorList>
    </citation>
    <scope>NUCLEOTIDE SEQUENCE [LARGE SCALE GENOMIC DNA]</scope>
    <source>
        <strain evidence="3 4">ET3-3</strain>
    </source>
</reference>
<name>A0A7K1VA79_9NOCA</name>
<dbReference type="EMBL" id="WRPP01000014">
    <property type="protein sequence ID" value="MVU83560.1"/>
    <property type="molecule type" value="Genomic_DNA"/>
</dbReference>
<evidence type="ECO:0000313" key="3">
    <source>
        <dbReference type="EMBL" id="MVU83560.1"/>
    </source>
</evidence>
<dbReference type="InterPro" id="IPR013196">
    <property type="entry name" value="HTH_11"/>
</dbReference>
<dbReference type="SUPFAM" id="SSF46785">
    <property type="entry name" value="Winged helix' DNA-binding domain"/>
    <property type="match status" value="1"/>
</dbReference>
<feature type="domain" description="WYL" evidence="2">
    <location>
        <begin position="142"/>
        <end position="205"/>
    </location>
</feature>
<dbReference type="PROSITE" id="PS52050">
    <property type="entry name" value="WYL"/>
    <property type="match status" value="1"/>
</dbReference>
<feature type="domain" description="Helix-turn-helix type 11" evidence="1">
    <location>
        <begin position="6"/>
        <end position="62"/>
    </location>
</feature>
<dbReference type="Pfam" id="PF08279">
    <property type="entry name" value="HTH_11"/>
    <property type="match status" value="1"/>
</dbReference>
<dbReference type="AlphaFoldDB" id="A0A7K1VA79"/>
<gene>
    <name evidence="3" type="ORF">GPX89_40775</name>
</gene>
<dbReference type="InterPro" id="IPR036388">
    <property type="entry name" value="WH-like_DNA-bd_sf"/>
</dbReference>
<dbReference type="InterPro" id="IPR051534">
    <property type="entry name" value="CBASS_pafABC_assoc_protein"/>
</dbReference>
<sequence length="234" mass="25906">MNRTDRLYAIVEELRAVSPRLRTARELAARHGVSVRTVERDISALQQSGVPIYADVGRRGGYALEKSMSLPPLNFTAAEAVALAVAVARAGDGPFAAAGQSALRKILAAMSQRNADTARELARRVRLLESPEYIAPMPVPPEVEQAVVARRVLRIEYLDAAGSLSEREVEPVALLHGSNGWYLLGWCRLRDEPRNFRLDRMKGIELTEWTGPERTIDMCRPGEPVHEVRMISLG</sequence>
<dbReference type="Pfam" id="PF13280">
    <property type="entry name" value="WYL"/>
    <property type="match status" value="1"/>
</dbReference>
<evidence type="ECO:0000259" key="2">
    <source>
        <dbReference type="Pfam" id="PF13280"/>
    </source>
</evidence>